<reference evidence="1 2" key="1">
    <citation type="journal article" date="2013" name="ISME J.">
        <title>A metabolic model for members of the genus Tetrasphaera involved in enhanced biological phosphorus removal.</title>
        <authorList>
            <person name="Kristiansen R."/>
            <person name="Nguyen H.T.T."/>
            <person name="Saunders A.M."/>
            <person name="Nielsen J.L."/>
            <person name="Wimmer R."/>
            <person name="Le V.Q."/>
            <person name="McIlroy S.J."/>
            <person name="Petrovski S."/>
            <person name="Seviour R.J."/>
            <person name="Calteau A."/>
            <person name="Nielsen K.L."/>
            <person name="Nielsen P.H."/>
        </authorList>
    </citation>
    <scope>NUCLEOTIDE SEQUENCE [LARGE SCALE GENOMIC DNA]</scope>
    <source>
        <strain evidence="1 2">T1-X7</strain>
    </source>
</reference>
<sequence length="83" mass="9098">MTPNGRAIETLVVDRCTVLMQPISLDYNGASAATGYSADVIRRAVRAGDLIPRYVSVDGKTSTKPVIEYDELLRWVRAGATER</sequence>
<accession>A0A077M0P0</accession>
<dbReference type="Proteomes" id="UP000035721">
    <property type="component" value="Unassembled WGS sequence"/>
</dbReference>
<keyword evidence="2" id="KW-1185">Reference proteome</keyword>
<evidence type="ECO:0000313" key="1">
    <source>
        <dbReference type="EMBL" id="CCH77754.1"/>
    </source>
</evidence>
<dbReference type="EMBL" id="CAJB01000135">
    <property type="protein sequence ID" value="CCH77754.1"/>
    <property type="molecule type" value="Genomic_DNA"/>
</dbReference>
<proteinExistence type="predicted"/>
<name>A0A077M0P0_9MICO</name>
<organism evidence="1 2">
    <name type="scientific">Nostocoides japonicum T1-X7</name>
    <dbReference type="NCBI Taxonomy" id="1194083"/>
    <lineage>
        <taxon>Bacteria</taxon>
        <taxon>Bacillati</taxon>
        <taxon>Actinomycetota</taxon>
        <taxon>Actinomycetes</taxon>
        <taxon>Micrococcales</taxon>
        <taxon>Intrasporangiaceae</taxon>
        <taxon>Nostocoides</taxon>
    </lineage>
</organism>
<comment type="caution">
    <text evidence="1">The sequence shown here is derived from an EMBL/GenBank/DDBJ whole genome shotgun (WGS) entry which is preliminary data.</text>
</comment>
<dbReference type="STRING" id="1194083.BN12_220032"/>
<evidence type="ECO:0000313" key="2">
    <source>
        <dbReference type="Proteomes" id="UP000035721"/>
    </source>
</evidence>
<dbReference type="RefSeq" id="WP_048550470.1">
    <property type="nucleotide sequence ID" value="NZ_HF570958.1"/>
</dbReference>
<protein>
    <submittedName>
        <fullName evidence="1">Uncharacterized protein</fullName>
    </submittedName>
</protein>
<dbReference type="AlphaFoldDB" id="A0A077M0P0"/>
<dbReference type="OrthoDB" id="4870484at2"/>
<gene>
    <name evidence="1" type="ORF">BN12_220032</name>
</gene>